<name>A0A6G4XFE5_9ACTN</name>
<keyword evidence="5" id="KW-1185">Reference proteome</keyword>
<dbReference type="EMBL" id="JAAKZW010000024">
    <property type="protein sequence ID" value="NGO75953.1"/>
    <property type="molecule type" value="Genomic_DNA"/>
</dbReference>
<proteinExistence type="inferred from homology"/>
<sequence>MTGRAPASAVRAAPGVAVAWLDPLFRELEGLRSDIAGFIGLAPRGPVAHARRLASASEFDEVYGPATDGFCLAHAVHGFFDNGGDTCWVVRAVDQHKAAAATVAVGSDPVLHCVAHSPGQWGNGMSVEVLPSGRDRVRVTVVAPDGRSEQWRDLDGQGLLARFGVSATSDRTSALVRMEFPEGTAVPRSAARGVFSGGDDGLATLTPGHLVGDDRIRPAGRNGAALLDDIDEITMIAVPDLVLSRSGPGFDPEGIADAQAYLAGECHALRRTALLHHPDPDALVDEVVPWREGLNSAFAALYWPWLRIADPARPSRLLAVPPTGHVAGVVARSDRSAGPHKPPAGEELTGALGITRRVDDEDHGRANSAGVNAIRAVAGRGLRLLGCRTTSDETQWRYLNVRRLVTHIERSIASYAAWVVFEPDDEGLREDLERVVRQYLDDLWRAGVLDGDTAEGAYGVMVEDVRMAEAEGRLVVEIGVRPPWPAEYVMVRIDVTETGTGAGTRGGEGRGGNG</sequence>
<evidence type="ECO:0000259" key="2">
    <source>
        <dbReference type="Pfam" id="PF04984"/>
    </source>
</evidence>
<dbReference type="InterPro" id="IPR052042">
    <property type="entry name" value="Tail_sheath_structural"/>
</dbReference>
<evidence type="ECO:0000256" key="1">
    <source>
        <dbReference type="ARBA" id="ARBA00008005"/>
    </source>
</evidence>
<feature type="domain" description="Tail sheath protein C-terminal" evidence="3">
    <location>
        <begin position="392"/>
        <end position="496"/>
    </location>
</feature>
<dbReference type="Gene3D" id="3.40.50.11780">
    <property type="match status" value="2"/>
</dbReference>
<dbReference type="AlphaFoldDB" id="A0A6G4XFE5"/>
<comment type="similarity">
    <text evidence="1">Belongs to the myoviridae tail sheath protein family.</text>
</comment>
<dbReference type="PANTHER" id="PTHR35861:SF1">
    <property type="entry name" value="PHAGE TAIL SHEATH PROTEIN"/>
    <property type="match status" value="1"/>
</dbReference>
<comment type="caution">
    <text evidence="4">The sequence shown here is derived from an EMBL/GenBank/DDBJ whole genome shotgun (WGS) entry which is preliminary data.</text>
</comment>
<dbReference type="RefSeq" id="WP_165331464.1">
    <property type="nucleotide sequence ID" value="NZ_JAAKZW010000024.1"/>
</dbReference>
<dbReference type="Proteomes" id="UP000481109">
    <property type="component" value="Unassembled WGS sequence"/>
</dbReference>
<accession>A0A6G4XFE5</accession>
<organism evidence="4 5">
    <name type="scientific">Streptomyces mesophilus</name>
    <dbReference type="NCBI Taxonomy" id="1775132"/>
    <lineage>
        <taxon>Bacteria</taxon>
        <taxon>Bacillati</taxon>
        <taxon>Actinomycetota</taxon>
        <taxon>Actinomycetes</taxon>
        <taxon>Kitasatosporales</taxon>
        <taxon>Streptomycetaceae</taxon>
        <taxon>Streptomyces</taxon>
    </lineage>
</organism>
<evidence type="ECO:0000313" key="5">
    <source>
        <dbReference type="Proteomes" id="UP000481109"/>
    </source>
</evidence>
<gene>
    <name evidence="4" type="ORF">G6045_09745</name>
</gene>
<feature type="domain" description="Tail sheath protein subtilisin-like" evidence="2">
    <location>
        <begin position="295"/>
        <end position="390"/>
    </location>
</feature>
<dbReference type="InterPro" id="IPR020287">
    <property type="entry name" value="Tail_sheath_C"/>
</dbReference>
<dbReference type="InterPro" id="IPR035089">
    <property type="entry name" value="Phage_sheath_subtilisin"/>
</dbReference>
<reference evidence="4 5" key="1">
    <citation type="submission" date="2020-02" db="EMBL/GenBank/DDBJ databases">
        <title>Whole-genome analyses of novel actinobacteria.</title>
        <authorList>
            <person name="Sahin N."/>
            <person name="Tokatli A."/>
        </authorList>
    </citation>
    <scope>NUCLEOTIDE SEQUENCE [LARGE SCALE GENOMIC DNA]</scope>
    <source>
        <strain evidence="4 5">YC504</strain>
    </source>
</reference>
<protein>
    <submittedName>
        <fullName evidence="4">Phage tail sheath family protein</fullName>
    </submittedName>
</protein>
<dbReference type="PANTHER" id="PTHR35861">
    <property type="match status" value="1"/>
</dbReference>
<evidence type="ECO:0000259" key="3">
    <source>
        <dbReference type="Pfam" id="PF17482"/>
    </source>
</evidence>
<evidence type="ECO:0000313" key="4">
    <source>
        <dbReference type="EMBL" id="NGO75953.1"/>
    </source>
</evidence>
<dbReference type="Pfam" id="PF04984">
    <property type="entry name" value="Phage_sheath_1"/>
    <property type="match status" value="1"/>
</dbReference>
<dbReference type="Pfam" id="PF17482">
    <property type="entry name" value="Phage_sheath_1C"/>
    <property type="match status" value="1"/>
</dbReference>